<reference evidence="4 6" key="1">
    <citation type="journal article" date="2012" name="Mol. Plant Microbe Interact.">
        <title>A highly conserved effector in Fusarium oxysporum is required for full virulence on Arabidopsis.</title>
        <authorList>
            <person name="Thatcher L.F."/>
            <person name="Gardiner D.M."/>
            <person name="Kazan K."/>
            <person name="Manners J."/>
        </authorList>
    </citation>
    <scope>NUCLEOTIDE SEQUENCE [LARGE SCALE GENOMIC DNA]</scope>
    <source>
        <strain evidence="4 6">Fo5176</strain>
    </source>
</reference>
<dbReference type="AlphaFoldDB" id="A0A0D2Y9B8"/>
<dbReference type="STRING" id="426428.A0A0D2Y9B8"/>
<accession>F9FJG8</accession>
<evidence type="ECO:0000313" key="6">
    <source>
        <dbReference type="Proteomes" id="UP000002489"/>
    </source>
</evidence>
<protein>
    <recommendedName>
        <fullName evidence="3">ELYS-like domain-containing protein</fullName>
    </recommendedName>
</protein>
<evidence type="ECO:0000256" key="2">
    <source>
        <dbReference type="ARBA" id="ARBA00023242"/>
    </source>
</evidence>
<evidence type="ECO:0000259" key="3">
    <source>
        <dbReference type="Pfam" id="PF13934"/>
    </source>
</evidence>
<dbReference type="GO" id="GO:0005634">
    <property type="term" value="C:nucleus"/>
    <property type="evidence" value="ECO:0007669"/>
    <property type="project" value="UniProtKB-SubCell"/>
</dbReference>
<evidence type="ECO:0000313" key="4">
    <source>
        <dbReference type="EMBL" id="EGU82994.1"/>
    </source>
</evidence>
<feature type="domain" description="ELYS-like" evidence="3">
    <location>
        <begin position="38"/>
        <end position="255"/>
    </location>
</feature>
<dbReference type="Proteomes" id="UP000002489">
    <property type="component" value="Unassembled WGS sequence"/>
</dbReference>
<name>A0A0D2Y9B8_FUSOF</name>
<reference evidence="5" key="2">
    <citation type="submission" date="2025-05" db="UniProtKB">
        <authorList>
            <consortium name="EnsemblFungi"/>
        </authorList>
    </citation>
    <scope>IDENTIFICATION</scope>
    <source>
        <strain evidence="5">4287 / CBS 123668 / FGSC 9935 / NRRL 34936</strain>
    </source>
</reference>
<dbReference type="Pfam" id="PF13934">
    <property type="entry name" value="ELYS"/>
    <property type="match status" value="1"/>
</dbReference>
<dbReference type="InterPro" id="IPR025151">
    <property type="entry name" value="ELYS_dom"/>
</dbReference>
<gene>
    <name evidence="5" type="primary">28954186</name>
    <name evidence="4" type="ORF">FOXB_06547</name>
</gene>
<proteinExistence type="predicted"/>
<organism evidence="5 6">
    <name type="scientific">Fusarium oxysporum (strain Fo5176)</name>
    <name type="common">Fusarium vascular wilt</name>
    <dbReference type="NCBI Taxonomy" id="660025"/>
    <lineage>
        <taxon>Eukaryota</taxon>
        <taxon>Fungi</taxon>
        <taxon>Dikarya</taxon>
        <taxon>Ascomycota</taxon>
        <taxon>Pezizomycotina</taxon>
        <taxon>Sordariomycetes</taxon>
        <taxon>Hypocreomycetidae</taxon>
        <taxon>Hypocreales</taxon>
        <taxon>Nectriaceae</taxon>
        <taxon>Fusarium</taxon>
        <taxon>Fusarium oxysporum species complex</taxon>
    </lineage>
</organism>
<dbReference type="EMBL" id="AFQF01001995">
    <property type="protein sequence ID" value="EGU82994.1"/>
    <property type="molecule type" value="Genomic_DNA"/>
</dbReference>
<dbReference type="PaxDb" id="5507-FOXG_12888P0"/>
<sequence>MFDYTNLHEVFAEGLANPYDRETQRDIEHSRKTFDGALFIDRVLRAVGITKAKIYPPKTDNALKQLHQQICEAIMSTHHKFSIFYYILLDFDQTSGRESVSDAFVDASGIPKKYQIFMKGLWYLDRQEFSRALEYISHPSLIPDFADDIMTVLVHSAQDRDYSIALSYFYAVQPVLKTSAALELLFGAMANTNISEALFYSRTHPPHTRELLFRQLIASVLDSPHDELSERASQLTFLPFDKSEEAWFEEYLLHGNGKTHKKAKDTLVMRKIACDQFSDVTKIRHGGQWSGILEGIKGGINGHAE</sequence>
<accession>A0A0D2Y9B8</accession>
<comment type="subcellular location">
    <subcellularLocation>
        <location evidence="1">Nucleus</location>
    </subcellularLocation>
</comment>
<dbReference type="EnsemblFungi" id="FOXG_12888T0">
    <property type="protein sequence ID" value="FOXG_12888P0"/>
    <property type="gene ID" value="FOXG_12888"/>
</dbReference>
<dbReference type="VEuPathDB" id="FungiDB:FOXG_12888"/>
<keyword evidence="2" id="KW-0539">Nucleus</keyword>
<dbReference type="OrthoDB" id="20729at2759"/>
<evidence type="ECO:0000256" key="1">
    <source>
        <dbReference type="ARBA" id="ARBA00004123"/>
    </source>
</evidence>
<evidence type="ECO:0000313" key="5">
    <source>
        <dbReference type="EnsemblFungi" id="FOXG_12888P0"/>
    </source>
</evidence>